<dbReference type="PROSITE" id="PS51257">
    <property type="entry name" value="PROKAR_LIPOPROTEIN"/>
    <property type="match status" value="1"/>
</dbReference>
<sequence>MLKKAVLVMALVLLAGCSEEDRTEPAPVVPASAEPIGDPSVEAEDPSGNLASLGDAGDWDAFIEECKNPEQEALVQLVTTGDMTGDGTADALVARTCDASTSYFPSTIEVFDGASPASGPVRVGTPILTDVGPTDQPWVVGMAVKNKAVTVTAYGTDSTDSNACPKLRLTYRYQLQGDAFEQVDRAATKSASCLPVS</sequence>
<comment type="caution">
    <text evidence="2">The sequence shown here is derived from an EMBL/GenBank/DDBJ whole genome shotgun (WGS) entry which is preliminary data.</text>
</comment>
<feature type="compositionally biased region" description="Low complexity" evidence="1">
    <location>
        <begin position="25"/>
        <end position="35"/>
    </location>
</feature>
<accession>A0ABQ3XF54</accession>
<evidence type="ECO:0000256" key="1">
    <source>
        <dbReference type="SAM" id="MobiDB-lite"/>
    </source>
</evidence>
<protein>
    <recommendedName>
        <fullName evidence="4">Lipoprotein</fullName>
    </recommendedName>
</protein>
<evidence type="ECO:0008006" key="4">
    <source>
        <dbReference type="Google" id="ProtNLM"/>
    </source>
</evidence>
<keyword evidence="3" id="KW-1185">Reference proteome</keyword>
<name>A0ABQ3XF54_9ACTN</name>
<dbReference type="Proteomes" id="UP000612282">
    <property type="component" value="Unassembled WGS sequence"/>
</dbReference>
<evidence type="ECO:0000313" key="3">
    <source>
        <dbReference type="Proteomes" id="UP000612282"/>
    </source>
</evidence>
<organism evidence="2 3">
    <name type="scientific">Actinoplanes couchii</name>
    <dbReference type="NCBI Taxonomy" id="403638"/>
    <lineage>
        <taxon>Bacteria</taxon>
        <taxon>Bacillati</taxon>
        <taxon>Actinomycetota</taxon>
        <taxon>Actinomycetes</taxon>
        <taxon>Micromonosporales</taxon>
        <taxon>Micromonosporaceae</taxon>
        <taxon>Actinoplanes</taxon>
    </lineage>
</organism>
<gene>
    <name evidence="2" type="ORF">Aco03nite_055290</name>
</gene>
<feature type="region of interest" description="Disordered" evidence="1">
    <location>
        <begin position="22"/>
        <end position="47"/>
    </location>
</feature>
<reference evidence="2 3" key="1">
    <citation type="submission" date="2021-01" db="EMBL/GenBank/DDBJ databases">
        <title>Whole genome shotgun sequence of Actinoplanes couchii NBRC 106145.</title>
        <authorList>
            <person name="Komaki H."/>
            <person name="Tamura T."/>
        </authorList>
    </citation>
    <scope>NUCLEOTIDE SEQUENCE [LARGE SCALE GENOMIC DNA]</scope>
    <source>
        <strain evidence="2 3">NBRC 106145</strain>
    </source>
</reference>
<evidence type="ECO:0000313" key="2">
    <source>
        <dbReference type="EMBL" id="GID57125.1"/>
    </source>
</evidence>
<dbReference type="EMBL" id="BOMG01000065">
    <property type="protein sequence ID" value="GID57125.1"/>
    <property type="molecule type" value="Genomic_DNA"/>
</dbReference>
<proteinExistence type="predicted"/>
<dbReference type="RefSeq" id="WP_203799441.1">
    <property type="nucleotide sequence ID" value="NZ_BAAAQE010000092.1"/>
</dbReference>